<dbReference type="SUPFAM" id="SSF53098">
    <property type="entry name" value="Ribonuclease H-like"/>
    <property type="match status" value="1"/>
</dbReference>
<evidence type="ECO:0000313" key="2">
    <source>
        <dbReference type="Proteomes" id="UP001175227"/>
    </source>
</evidence>
<dbReference type="InterPro" id="IPR036397">
    <property type="entry name" value="RNaseH_sf"/>
</dbReference>
<keyword evidence="2" id="KW-1185">Reference proteome</keyword>
<sequence>MDNETDPNEDNETGTTVAYTAGYCLEENTEDARARSGVWFGPNNEQNIALRAPGNMQSRYAGEIGAISAAAKAVSIHERLEIRTTSKTLIRLLTTQLGDHERRGWVGIKNMGLLKSTMAILRQWKARTNLQWVGADKRLYLPGHKAATQQAREGAELQVMTQSLAYKSLLEWKDKLERRSTSINLNITWYAVKDHNGSAPTDARIWLSMRHPDFGREVKAFLWKNMHDIQAAGARWEKIQGKEHLVICPHCKSTESMEHIMLKCNIPCQTQVWKLAAKVWDLKFPQHPWPRMKYGTILGSVLIKFKDTDDRPIQGANRLFHILVSESAWLIWKLWNEWRIEKEDDMEKWHSHQEVHN</sequence>
<evidence type="ECO:0000313" key="1">
    <source>
        <dbReference type="EMBL" id="KAK0481332.1"/>
    </source>
</evidence>
<reference evidence="1" key="1">
    <citation type="submission" date="2023-06" db="EMBL/GenBank/DDBJ databases">
        <authorList>
            <consortium name="Lawrence Berkeley National Laboratory"/>
            <person name="Ahrendt S."/>
            <person name="Sahu N."/>
            <person name="Indic B."/>
            <person name="Wong-Bajracharya J."/>
            <person name="Merenyi Z."/>
            <person name="Ke H.-M."/>
            <person name="Monk M."/>
            <person name="Kocsube S."/>
            <person name="Drula E."/>
            <person name="Lipzen A."/>
            <person name="Balint B."/>
            <person name="Henrissat B."/>
            <person name="Andreopoulos B."/>
            <person name="Martin F.M."/>
            <person name="Harder C.B."/>
            <person name="Rigling D."/>
            <person name="Ford K.L."/>
            <person name="Foster G.D."/>
            <person name="Pangilinan J."/>
            <person name="Papanicolaou A."/>
            <person name="Barry K."/>
            <person name="LaButti K."/>
            <person name="Viragh M."/>
            <person name="Koriabine M."/>
            <person name="Yan M."/>
            <person name="Riley R."/>
            <person name="Champramary S."/>
            <person name="Plett K.L."/>
            <person name="Tsai I.J."/>
            <person name="Slot J."/>
            <person name="Sipos G."/>
            <person name="Plett J."/>
            <person name="Nagy L.G."/>
            <person name="Grigoriev I.V."/>
        </authorList>
    </citation>
    <scope>NUCLEOTIDE SEQUENCE</scope>
    <source>
        <strain evidence="1">ICMP 16352</strain>
    </source>
</reference>
<gene>
    <name evidence="1" type="ORF">IW261DRAFT_1562619</name>
</gene>
<dbReference type="Gene3D" id="3.30.420.10">
    <property type="entry name" value="Ribonuclease H-like superfamily/Ribonuclease H"/>
    <property type="match status" value="1"/>
</dbReference>
<dbReference type="GO" id="GO:0003676">
    <property type="term" value="F:nucleic acid binding"/>
    <property type="evidence" value="ECO:0007669"/>
    <property type="project" value="InterPro"/>
</dbReference>
<accession>A0AA39U9P7</accession>
<organism evidence="1 2">
    <name type="scientific">Armillaria novae-zelandiae</name>
    <dbReference type="NCBI Taxonomy" id="153914"/>
    <lineage>
        <taxon>Eukaryota</taxon>
        <taxon>Fungi</taxon>
        <taxon>Dikarya</taxon>
        <taxon>Basidiomycota</taxon>
        <taxon>Agaricomycotina</taxon>
        <taxon>Agaricomycetes</taxon>
        <taxon>Agaricomycetidae</taxon>
        <taxon>Agaricales</taxon>
        <taxon>Marasmiineae</taxon>
        <taxon>Physalacriaceae</taxon>
        <taxon>Armillaria</taxon>
    </lineage>
</organism>
<dbReference type="EMBL" id="JAUEPR010000008">
    <property type="protein sequence ID" value="KAK0481332.1"/>
    <property type="molecule type" value="Genomic_DNA"/>
</dbReference>
<name>A0AA39U9P7_9AGAR</name>
<comment type="caution">
    <text evidence="1">The sequence shown here is derived from an EMBL/GenBank/DDBJ whole genome shotgun (WGS) entry which is preliminary data.</text>
</comment>
<protein>
    <submittedName>
        <fullName evidence="1">Ribonuclease H-like protein</fullName>
    </submittedName>
</protein>
<dbReference type="Proteomes" id="UP001175227">
    <property type="component" value="Unassembled WGS sequence"/>
</dbReference>
<proteinExistence type="predicted"/>
<dbReference type="AlphaFoldDB" id="A0AA39U9P7"/>
<dbReference type="InterPro" id="IPR012337">
    <property type="entry name" value="RNaseH-like_sf"/>
</dbReference>